<evidence type="ECO:0000256" key="4">
    <source>
        <dbReference type="PIRSR" id="PIRSR001365-1"/>
    </source>
</evidence>
<feature type="active site" description="Schiff-base intermediate with substrate" evidence="4">
    <location>
        <position position="163"/>
    </location>
</feature>
<dbReference type="Gene3D" id="3.20.20.70">
    <property type="entry name" value="Aldolase class I"/>
    <property type="match status" value="1"/>
</dbReference>
<organism evidence="6 7">
    <name type="scientific">Poseidonocella sedimentorum</name>
    <dbReference type="NCBI Taxonomy" id="871652"/>
    <lineage>
        <taxon>Bacteria</taxon>
        <taxon>Pseudomonadati</taxon>
        <taxon>Pseudomonadota</taxon>
        <taxon>Alphaproteobacteria</taxon>
        <taxon>Rhodobacterales</taxon>
        <taxon>Roseobacteraceae</taxon>
        <taxon>Poseidonocella</taxon>
    </lineage>
</organism>
<accession>A0A1I6CRC2</accession>
<evidence type="ECO:0000313" key="7">
    <source>
        <dbReference type="Proteomes" id="UP000199302"/>
    </source>
</evidence>
<feature type="active site" description="Proton donor/acceptor" evidence="4">
    <location>
        <position position="135"/>
    </location>
</feature>
<dbReference type="InterPro" id="IPR002220">
    <property type="entry name" value="DapA-like"/>
</dbReference>
<dbReference type="Pfam" id="PF00701">
    <property type="entry name" value="DHDPS"/>
    <property type="match status" value="1"/>
</dbReference>
<proteinExistence type="inferred from homology"/>
<evidence type="ECO:0000256" key="2">
    <source>
        <dbReference type="ARBA" id="ARBA00023239"/>
    </source>
</evidence>
<dbReference type="OrthoDB" id="9778880at2"/>
<dbReference type="AlphaFoldDB" id="A0A1I6CRC2"/>
<protein>
    <submittedName>
        <fullName evidence="6">4-hydroxy-tetrahydrodipicolinate synthase</fullName>
    </submittedName>
</protein>
<comment type="similarity">
    <text evidence="1 3">Belongs to the DapA family.</text>
</comment>
<keyword evidence="2 3" id="KW-0456">Lyase</keyword>
<dbReference type="GO" id="GO:0008840">
    <property type="term" value="F:4-hydroxy-tetrahydrodipicolinate synthase activity"/>
    <property type="evidence" value="ECO:0007669"/>
    <property type="project" value="TreeGrafter"/>
</dbReference>
<evidence type="ECO:0000256" key="5">
    <source>
        <dbReference type="PIRSR" id="PIRSR001365-2"/>
    </source>
</evidence>
<dbReference type="Proteomes" id="UP000199302">
    <property type="component" value="Unassembled WGS sequence"/>
</dbReference>
<feature type="binding site" evidence="5">
    <location>
        <position position="47"/>
    </location>
    <ligand>
        <name>pyruvate</name>
        <dbReference type="ChEBI" id="CHEBI:15361"/>
    </ligand>
</feature>
<dbReference type="SMART" id="SM01130">
    <property type="entry name" value="DHDPS"/>
    <property type="match status" value="1"/>
</dbReference>
<dbReference type="InterPro" id="IPR013785">
    <property type="entry name" value="Aldolase_TIM"/>
</dbReference>
<dbReference type="STRING" id="871652.SAMN04515673_101245"/>
<name>A0A1I6CRC2_9RHOB</name>
<dbReference type="PANTHER" id="PTHR12128">
    <property type="entry name" value="DIHYDRODIPICOLINATE SYNTHASE"/>
    <property type="match status" value="1"/>
</dbReference>
<gene>
    <name evidence="6" type="ORF">SAMN04515673_101245</name>
</gene>
<dbReference type="SUPFAM" id="SSF51569">
    <property type="entry name" value="Aldolase"/>
    <property type="match status" value="1"/>
</dbReference>
<evidence type="ECO:0000313" key="6">
    <source>
        <dbReference type="EMBL" id="SFQ95766.1"/>
    </source>
</evidence>
<sequence>MSVFSGLSAFTITPADEAGVVDTDALGRHLDMLVRPGIASIGLLGSTGTYAYLSASERRRSVEAAAAALDGRAPLVVGIGAMRTDAVIGHARHAEAAGADGLLLAPVSYTPLTQNEVFAHFKAVSEATALPLCIYNNPGTTHFTFSDALLGSLAAVPGIEGVKMPLPVSGSVSEEIARLRPQLPDSFVLGYSNDCGMRAALSGGADAFFSAIAGFLPEPFLQMAAAIAADDHSETDRIDAALAPLLELCARYGSLRLIYAIGQKLGLITAELPRPLLPLPAEAHAPLDTALASLSDQGLI</sequence>
<evidence type="ECO:0000256" key="3">
    <source>
        <dbReference type="PIRNR" id="PIRNR001365"/>
    </source>
</evidence>
<dbReference type="PRINTS" id="PR00146">
    <property type="entry name" value="DHPICSNTHASE"/>
</dbReference>
<dbReference type="PANTHER" id="PTHR12128:SF66">
    <property type="entry name" value="4-HYDROXY-2-OXOGLUTARATE ALDOLASE, MITOCHONDRIAL"/>
    <property type="match status" value="1"/>
</dbReference>
<evidence type="ECO:0000256" key="1">
    <source>
        <dbReference type="ARBA" id="ARBA00007592"/>
    </source>
</evidence>
<dbReference type="PIRSF" id="PIRSF001365">
    <property type="entry name" value="DHDPS"/>
    <property type="match status" value="1"/>
</dbReference>
<keyword evidence="7" id="KW-1185">Reference proteome</keyword>
<dbReference type="CDD" id="cd00408">
    <property type="entry name" value="DHDPS-like"/>
    <property type="match status" value="1"/>
</dbReference>
<dbReference type="RefSeq" id="WP_092075787.1">
    <property type="nucleotide sequence ID" value="NZ_FOYI01000001.1"/>
</dbReference>
<reference evidence="6 7" key="1">
    <citation type="submission" date="2016-10" db="EMBL/GenBank/DDBJ databases">
        <authorList>
            <person name="de Groot N.N."/>
        </authorList>
    </citation>
    <scope>NUCLEOTIDE SEQUENCE [LARGE SCALE GENOMIC DNA]</scope>
    <source>
        <strain evidence="7">KMM 9023,NRIC 0796,JCM 17311,KCTC 23692</strain>
    </source>
</reference>
<dbReference type="EMBL" id="FOYI01000001">
    <property type="protein sequence ID" value="SFQ95766.1"/>
    <property type="molecule type" value="Genomic_DNA"/>
</dbReference>